<comment type="subcellular location">
    <subcellularLocation>
        <location evidence="1">Cell membrane</location>
        <topology evidence="1">Multi-pass membrane protein</topology>
    </subcellularLocation>
</comment>
<keyword evidence="2" id="KW-0813">Transport</keyword>
<feature type="domain" description="Phosphotransferase system EIIC" evidence="9">
    <location>
        <begin position="15"/>
        <end position="352"/>
    </location>
</feature>
<sequence length="355" mass="37001">MKKIKNFLSHIFIDGLSGMALGLFSTLIIGTILQQIGNFIPNNIGTMIYLIGKLAASCTCAGIGVGIAYKFKESPLVTISAAVASIIGGFATKILSGQILTETGSVLLVGPGEPLGAFIAALIGIEIGHVISGKTKIDIIITPLITILSGSAAGLLIGPSISKFMTWLGTIIMFATEQQPFIMGILVSVIMGILLTLPISSAAIGVILNLNGITAGAATIGCCCQMVGFAVASYRENKLGGLLAQGIGTSMLQIPNIVKKPVIWLPAIISSAILGPVSSVIFKMTNNATGSGMGSAGFVGQIMTYQTMIGSTSSKTVILQIILMHFILPALLTLLISEFMRRKEWIKQGDMALDI</sequence>
<dbReference type="GO" id="GO:0009401">
    <property type="term" value="P:phosphoenolpyruvate-dependent sugar phosphotransferase system"/>
    <property type="evidence" value="ECO:0007669"/>
    <property type="project" value="InterPro"/>
</dbReference>
<dbReference type="EMBL" id="JACOOQ010000003">
    <property type="protein sequence ID" value="MBC5639352.1"/>
    <property type="molecule type" value="Genomic_DNA"/>
</dbReference>
<proteinExistence type="predicted"/>
<evidence type="ECO:0000256" key="2">
    <source>
        <dbReference type="ARBA" id="ARBA00022448"/>
    </source>
</evidence>
<evidence type="ECO:0000256" key="4">
    <source>
        <dbReference type="ARBA" id="ARBA00022597"/>
    </source>
</evidence>
<protein>
    <submittedName>
        <fullName evidence="10">PTS sugar transporter subunit IIC</fullName>
    </submittedName>
</protein>
<evidence type="ECO:0000256" key="8">
    <source>
        <dbReference type="SAM" id="Phobius"/>
    </source>
</evidence>
<accession>A0A8I0AC01</accession>
<gene>
    <name evidence="10" type="ORF">H8R92_02675</name>
</gene>
<evidence type="ECO:0000256" key="5">
    <source>
        <dbReference type="ARBA" id="ARBA00022692"/>
    </source>
</evidence>
<dbReference type="Pfam" id="PF13303">
    <property type="entry name" value="PTS_EIIC_2"/>
    <property type="match status" value="1"/>
</dbReference>
<feature type="transmembrane region" description="Helical" evidence="8">
    <location>
        <begin position="181"/>
        <end position="208"/>
    </location>
</feature>
<dbReference type="AlphaFoldDB" id="A0A8I0AC01"/>
<evidence type="ECO:0000256" key="7">
    <source>
        <dbReference type="ARBA" id="ARBA00023136"/>
    </source>
</evidence>
<evidence type="ECO:0000256" key="6">
    <source>
        <dbReference type="ARBA" id="ARBA00022989"/>
    </source>
</evidence>
<name>A0A8I0AC01_9CLOT</name>
<comment type="caution">
    <text evidence="10">The sequence shown here is derived from an EMBL/GenBank/DDBJ whole genome shotgun (WGS) entry which is preliminary data.</text>
</comment>
<keyword evidence="7 8" id="KW-0472">Membrane</keyword>
<evidence type="ECO:0000256" key="1">
    <source>
        <dbReference type="ARBA" id="ARBA00004651"/>
    </source>
</evidence>
<keyword evidence="3" id="KW-1003">Cell membrane</keyword>
<feature type="transmembrane region" description="Helical" evidence="8">
    <location>
        <begin position="48"/>
        <end position="69"/>
    </location>
</feature>
<dbReference type="RefSeq" id="WP_022211796.1">
    <property type="nucleotide sequence ID" value="NZ_JACOOQ010000003.1"/>
</dbReference>
<feature type="transmembrane region" description="Helical" evidence="8">
    <location>
        <begin position="76"/>
        <end position="95"/>
    </location>
</feature>
<feature type="transmembrane region" description="Helical" evidence="8">
    <location>
        <begin position="262"/>
        <end position="282"/>
    </location>
</feature>
<feature type="transmembrane region" description="Helical" evidence="8">
    <location>
        <begin position="115"/>
        <end position="132"/>
    </location>
</feature>
<keyword evidence="4 10" id="KW-0762">Sugar transport</keyword>
<feature type="transmembrane region" description="Helical" evidence="8">
    <location>
        <begin position="12"/>
        <end position="36"/>
    </location>
</feature>
<evidence type="ECO:0000313" key="10">
    <source>
        <dbReference type="EMBL" id="MBC5639352.1"/>
    </source>
</evidence>
<reference evidence="10" key="1">
    <citation type="submission" date="2020-08" db="EMBL/GenBank/DDBJ databases">
        <title>Genome public.</title>
        <authorList>
            <person name="Liu C."/>
            <person name="Sun Q."/>
        </authorList>
    </citation>
    <scope>NUCLEOTIDE SEQUENCE</scope>
    <source>
        <strain evidence="10">NSJ-42</strain>
    </source>
</reference>
<organism evidence="10 11">
    <name type="scientific">Clostridium lentum</name>
    <dbReference type="NCBI Taxonomy" id="2763037"/>
    <lineage>
        <taxon>Bacteria</taxon>
        <taxon>Bacillati</taxon>
        <taxon>Bacillota</taxon>
        <taxon>Clostridia</taxon>
        <taxon>Eubacteriales</taxon>
        <taxon>Clostridiaceae</taxon>
        <taxon>Clostridium</taxon>
    </lineage>
</organism>
<keyword evidence="6 8" id="KW-1133">Transmembrane helix</keyword>
<dbReference type="GO" id="GO:0005886">
    <property type="term" value="C:plasma membrane"/>
    <property type="evidence" value="ECO:0007669"/>
    <property type="project" value="UniProtKB-SubCell"/>
</dbReference>
<feature type="transmembrane region" description="Helical" evidence="8">
    <location>
        <begin position="139"/>
        <end position="161"/>
    </location>
</feature>
<evidence type="ECO:0000259" key="9">
    <source>
        <dbReference type="Pfam" id="PF13303"/>
    </source>
</evidence>
<dbReference type="Proteomes" id="UP000662088">
    <property type="component" value="Unassembled WGS sequence"/>
</dbReference>
<evidence type="ECO:0000313" key="11">
    <source>
        <dbReference type="Proteomes" id="UP000662088"/>
    </source>
</evidence>
<feature type="transmembrane region" description="Helical" evidence="8">
    <location>
        <begin position="317"/>
        <end position="337"/>
    </location>
</feature>
<keyword evidence="5 8" id="KW-0812">Transmembrane</keyword>
<dbReference type="GO" id="GO:0008982">
    <property type="term" value="F:protein-N(PI)-phosphohistidine-sugar phosphotransferase activity"/>
    <property type="evidence" value="ECO:0007669"/>
    <property type="project" value="InterPro"/>
</dbReference>
<dbReference type="InterPro" id="IPR003352">
    <property type="entry name" value="PTS_EIIC"/>
</dbReference>
<evidence type="ECO:0000256" key="3">
    <source>
        <dbReference type="ARBA" id="ARBA00022475"/>
    </source>
</evidence>
<keyword evidence="11" id="KW-1185">Reference proteome</keyword>